<dbReference type="EMBL" id="BIMW01000007">
    <property type="protein sequence ID" value="GCE92264.1"/>
    <property type="molecule type" value="Genomic_DNA"/>
</dbReference>
<name>A0A5M3SYZ8_LIMPL</name>
<keyword evidence="3" id="KW-1185">Reference proteome</keyword>
<protein>
    <submittedName>
        <fullName evidence="2">Uncharacterized protein</fullName>
    </submittedName>
</protein>
<evidence type="ECO:0000313" key="3">
    <source>
        <dbReference type="Proteomes" id="UP000326169"/>
    </source>
</evidence>
<evidence type="ECO:0000313" key="2">
    <source>
        <dbReference type="EMBL" id="GCE92264.1"/>
    </source>
</evidence>
<feature type="transmembrane region" description="Helical" evidence="1">
    <location>
        <begin position="101"/>
        <end position="121"/>
    </location>
</feature>
<proteinExistence type="predicted"/>
<keyword evidence="1" id="KW-0472">Membrane</keyword>
<feature type="transmembrane region" description="Helical" evidence="1">
    <location>
        <begin position="49"/>
        <end position="68"/>
    </location>
</feature>
<sequence length="130" mass="14209">MAEQKYERQVKTDYESLSPGMILLENLIKTIEGIVEINQAKREDRLERAIAAASIGVGTASAAASSIANYSEGILTEIASFVPLRNKTEAPTIHPVSTASFAFIASCLIGAFWGVLTWWILNRRPGKISR</sequence>
<dbReference type="GeneID" id="301685958"/>
<keyword evidence="1" id="KW-1133">Transmembrane helix</keyword>
<evidence type="ECO:0000256" key="1">
    <source>
        <dbReference type="SAM" id="Phobius"/>
    </source>
</evidence>
<keyword evidence="1" id="KW-0812">Transmembrane</keyword>
<accession>A0A5M3SYZ8</accession>
<comment type="caution">
    <text evidence="2">The sequence shown here is derived from an EMBL/GenBank/DDBJ whole genome shotgun (WGS) entry which is preliminary data.</text>
</comment>
<organism evidence="2 3">
    <name type="scientific">Limnospira platensis NIES-46</name>
    <dbReference type="NCBI Taxonomy" id="1236695"/>
    <lineage>
        <taxon>Bacteria</taxon>
        <taxon>Bacillati</taxon>
        <taxon>Cyanobacteriota</taxon>
        <taxon>Cyanophyceae</taxon>
        <taxon>Oscillatoriophycideae</taxon>
        <taxon>Oscillatoriales</taxon>
        <taxon>Sirenicapillariaceae</taxon>
        <taxon>Limnospira</taxon>
    </lineage>
</organism>
<dbReference type="Proteomes" id="UP000326169">
    <property type="component" value="Unassembled WGS sequence"/>
</dbReference>
<gene>
    <name evidence="2" type="ORF">NIES46_03020</name>
</gene>
<reference evidence="2 3" key="1">
    <citation type="journal article" date="2019" name="J Genomics">
        <title>The Draft Genome of a Hydrogen-producing Cyanobacterium, Arthrospira platensis NIES-46.</title>
        <authorList>
            <person name="Suzuki S."/>
            <person name="Yamaguchi H."/>
            <person name="Kawachi M."/>
        </authorList>
    </citation>
    <scope>NUCLEOTIDE SEQUENCE [LARGE SCALE GENOMIC DNA]</scope>
    <source>
        <strain evidence="2 3">NIES-46</strain>
    </source>
</reference>
<dbReference type="RefSeq" id="WP_014276451.1">
    <property type="nucleotide sequence ID" value="NZ_BIMW01000007.1"/>
</dbReference>